<dbReference type="PROSITE" id="PS50801">
    <property type="entry name" value="STAS"/>
    <property type="match status" value="1"/>
</dbReference>
<organism evidence="8 9">
    <name type="scientific">Littorina saxatilis</name>
    <dbReference type="NCBI Taxonomy" id="31220"/>
    <lineage>
        <taxon>Eukaryota</taxon>
        <taxon>Metazoa</taxon>
        <taxon>Spiralia</taxon>
        <taxon>Lophotrochozoa</taxon>
        <taxon>Mollusca</taxon>
        <taxon>Gastropoda</taxon>
        <taxon>Caenogastropoda</taxon>
        <taxon>Littorinimorpha</taxon>
        <taxon>Littorinoidea</taxon>
        <taxon>Littorinidae</taxon>
        <taxon>Littorina</taxon>
    </lineage>
</organism>
<feature type="compositionally biased region" description="Polar residues" evidence="5">
    <location>
        <begin position="718"/>
        <end position="731"/>
    </location>
</feature>
<feature type="transmembrane region" description="Helical" evidence="6">
    <location>
        <begin position="253"/>
        <end position="273"/>
    </location>
</feature>
<name>A0AAN9BML2_9CAEN</name>
<accession>A0AAN9BML2</accession>
<feature type="compositionally biased region" description="Basic and acidic residues" evidence="5">
    <location>
        <begin position="1"/>
        <end position="12"/>
    </location>
</feature>
<dbReference type="GO" id="GO:0016020">
    <property type="term" value="C:membrane"/>
    <property type="evidence" value="ECO:0007669"/>
    <property type="project" value="UniProtKB-SubCell"/>
</dbReference>
<dbReference type="Pfam" id="PF01740">
    <property type="entry name" value="STAS"/>
    <property type="match status" value="1"/>
</dbReference>
<evidence type="ECO:0000256" key="5">
    <source>
        <dbReference type="SAM" id="MobiDB-lite"/>
    </source>
</evidence>
<dbReference type="Proteomes" id="UP001374579">
    <property type="component" value="Unassembled WGS sequence"/>
</dbReference>
<sequence>MSKKVTDLRAEAQGEEQAASPLLPLSQSKFTSSSMGSMELVGIRERKPMKVLEFESQYRQPDEKYSVLEIVKERIVKKCSKFSCKRMLVSNFPILSALNKYKVLRDLPSDVIAGLTAGIMMIPQGLAFAYLSTLDPIIGLYISLFSSLTYFLLGTGQQVSFGCIAILSIMMGSILDKYEIRLRQSAGVESCGTFLTTTTLPSPLVNGTTSFSTAVTTSENTSFSSPGVDWSNTTASPLDFLDPAIIQEKKLQLAGGVTLLCGIIFVILGKIGLGKVTVFMSDSMVTGVTVGAAFHVGSSQLKTIFGLSFLPRESGVFKLLKLWYSILKNIHHSNLASIIAAVICILIIYLVKRFINEKYKDKLRAPVPIELIVMMLATVITYYASLHDKFNISIVKNVPVGVPTPRIPDMSLGVEYLGDGLVIIIVAFAQTVSVAKLMGMKHNYAVDSSQEMYAVGMVNIVCAIFSGYISGASVSRSMVQDGAGGKTQIASLFAAALVLLVMLFIGPYFYYVPKIALSAIIIVSLRSLMLKLLTIPEMWRKSKVDCMVFVITVAASVILDADLGLLVGVGVSVLLILFQAMRSSVDMTTHIALGEQGVWKSKDKYYGGEDVAGVKVVRINSPLYFFNAEITTNAIFRKTNLNPLKVKKECFESEVKPDKSEAASKADAGSKDVGKDKIIIDTLPPNHGRHNGDLTAVDAEKGDAQNGNGSAVDEAKGHTNSTHEVPQLASSNAPVQAPIREVPFSTLILDLSGVSFVDLMGVKALEFLIVKYGSVGVDVLVTNVCENCLDTLKKCGFMAKQGDRVFLTNETAFAFKQFPETLQITENTKL</sequence>
<dbReference type="EMBL" id="JBAMIC010000003">
    <property type="protein sequence ID" value="KAK7109061.1"/>
    <property type="molecule type" value="Genomic_DNA"/>
</dbReference>
<feature type="region of interest" description="Disordered" evidence="5">
    <location>
        <begin position="1"/>
        <end position="21"/>
    </location>
</feature>
<dbReference type="Pfam" id="PF00916">
    <property type="entry name" value="Sulfate_transp"/>
    <property type="match status" value="1"/>
</dbReference>
<evidence type="ECO:0000256" key="3">
    <source>
        <dbReference type="ARBA" id="ARBA00022989"/>
    </source>
</evidence>
<feature type="transmembrane region" description="Helical" evidence="6">
    <location>
        <begin position="547"/>
        <end position="578"/>
    </location>
</feature>
<reference evidence="8 9" key="1">
    <citation type="submission" date="2024-02" db="EMBL/GenBank/DDBJ databases">
        <title>Chromosome-scale genome assembly of the rough periwinkle Littorina saxatilis.</title>
        <authorList>
            <person name="De Jode A."/>
            <person name="Faria R."/>
            <person name="Formenti G."/>
            <person name="Sims Y."/>
            <person name="Smith T.P."/>
            <person name="Tracey A."/>
            <person name="Wood J.M.D."/>
            <person name="Zagrodzka Z.B."/>
            <person name="Johannesson K."/>
            <person name="Butlin R.K."/>
            <person name="Leder E.H."/>
        </authorList>
    </citation>
    <scope>NUCLEOTIDE SEQUENCE [LARGE SCALE GENOMIC DNA]</scope>
    <source>
        <strain evidence="8">Snail1</strain>
        <tissue evidence="8">Muscle</tissue>
    </source>
</reference>
<dbReference type="InterPro" id="IPR001902">
    <property type="entry name" value="SLC26A/SulP_fam"/>
</dbReference>
<feature type="transmembrane region" description="Helical" evidence="6">
    <location>
        <begin position="159"/>
        <end position="175"/>
    </location>
</feature>
<keyword evidence="2 6" id="KW-0812">Transmembrane</keyword>
<dbReference type="SUPFAM" id="SSF52091">
    <property type="entry name" value="SpoIIaa-like"/>
    <property type="match status" value="1"/>
</dbReference>
<keyword evidence="3 6" id="KW-1133">Transmembrane helix</keyword>
<feature type="transmembrane region" description="Helical" evidence="6">
    <location>
        <begin position="330"/>
        <end position="351"/>
    </location>
</feature>
<dbReference type="NCBIfam" id="TIGR00815">
    <property type="entry name" value="sulP"/>
    <property type="match status" value="1"/>
</dbReference>
<feature type="transmembrane region" description="Helical" evidence="6">
    <location>
        <begin position="489"/>
        <end position="510"/>
    </location>
</feature>
<dbReference type="AlphaFoldDB" id="A0AAN9BML2"/>
<evidence type="ECO:0000313" key="8">
    <source>
        <dbReference type="EMBL" id="KAK7109061.1"/>
    </source>
</evidence>
<gene>
    <name evidence="8" type="ORF">V1264_013174</name>
</gene>
<feature type="transmembrane region" description="Helical" evidence="6">
    <location>
        <begin position="420"/>
        <end position="439"/>
    </location>
</feature>
<evidence type="ECO:0000256" key="2">
    <source>
        <dbReference type="ARBA" id="ARBA00022692"/>
    </source>
</evidence>
<dbReference type="InterPro" id="IPR011547">
    <property type="entry name" value="SLC26A/SulP_dom"/>
</dbReference>
<comment type="caution">
    <text evidence="8">The sequence shown here is derived from an EMBL/GenBank/DDBJ whole genome shotgun (WGS) entry which is preliminary data.</text>
</comment>
<evidence type="ECO:0000313" key="9">
    <source>
        <dbReference type="Proteomes" id="UP001374579"/>
    </source>
</evidence>
<proteinExistence type="predicted"/>
<evidence type="ECO:0000256" key="4">
    <source>
        <dbReference type="ARBA" id="ARBA00023136"/>
    </source>
</evidence>
<dbReference type="InterPro" id="IPR036513">
    <property type="entry name" value="STAS_dom_sf"/>
</dbReference>
<feature type="region of interest" description="Disordered" evidence="5">
    <location>
        <begin position="699"/>
        <end position="731"/>
    </location>
</feature>
<evidence type="ECO:0000256" key="1">
    <source>
        <dbReference type="ARBA" id="ARBA00004141"/>
    </source>
</evidence>
<dbReference type="Gene3D" id="3.30.750.24">
    <property type="entry name" value="STAS domain"/>
    <property type="match status" value="1"/>
</dbReference>
<feature type="domain" description="STAS" evidence="7">
    <location>
        <begin position="613"/>
        <end position="816"/>
    </location>
</feature>
<dbReference type="InterPro" id="IPR002645">
    <property type="entry name" value="STAS_dom"/>
</dbReference>
<keyword evidence="4 6" id="KW-0472">Membrane</keyword>
<comment type="subcellular location">
    <subcellularLocation>
        <location evidence="1">Membrane</location>
        <topology evidence="1">Multi-pass membrane protein</topology>
    </subcellularLocation>
</comment>
<evidence type="ECO:0000256" key="6">
    <source>
        <dbReference type="SAM" id="Phobius"/>
    </source>
</evidence>
<keyword evidence="9" id="KW-1185">Reference proteome</keyword>
<protein>
    <recommendedName>
        <fullName evidence="7">STAS domain-containing protein</fullName>
    </recommendedName>
</protein>
<feature type="transmembrane region" description="Helical" evidence="6">
    <location>
        <begin position="363"/>
        <end position="384"/>
    </location>
</feature>
<dbReference type="PANTHER" id="PTHR11814">
    <property type="entry name" value="SULFATE TRANSPORTER"/>
    <property type="match status" value="1"/>
</dbReference>
<evidence type="ECO:0000259" key="7">
    <source>
        <dbReference type="PROSITE" id="PS50801"/>
    </source>
</evidence>
<feature type="transmembrane region" description="Helical" evidence="6">
    <location>
        <begin position="451"/>
        <end position="469"/>
    </location>
</feature>
<dbReference type="CDD" id="cd07042">
    <property type="entry name" value="STAS_SulP_like_sulfate_transporter"/>
    <property type="match status" value="1"/>
</dbReference>
<dbReference type="GO" id="GO:0055085">
    <property type="term" value="P:transmembrane transport"/>
    <property type="evidence" value="ECO:0007669"/>
    <property type="project" value="InterPro"/>
</dbReference>